<proteinExistence type="predicted"/>
<reference evidence="5" key="1">
    <citation type="submission" date="2010-08" db="EMBL/GenBank/DDBJ databases">
        <authorList>
            <consortium name="Caenorhabditis japonica Sequencing Consortium"/>
            <person name="Wilson R.K."/>
        </authorList>
    </citation>
    <scope>NUCLEOTIDE SEQUENCE [LARGE SCALE GENOMIC DNA]</scope>
    <source>
        <strain evidence="5">DF5081</strain>
    </source>
</reference>
<dbReference type="PANTHER" id="PTHR45757:SF17">
    <property type="entry name" value="MAJOR FACILITATOR SUPERFAMILY (MFS) PROFILE DOMAIN-CONTAINING PROTEIN"/>
    <property type="match status" value="1"/>
</dbReference>
<dbReference type="Proteomes" id="UP000005237">
    <property type="component" value="Unassembled WGS sequence"/>
</dbReference>
<evidence type="ECO:0000256" key="2">
    <source>
        <dbReference type="SAM" id="Phobius"/>
    </source>
</evidence>
<keyword evidence="2" id="KW-1133">Transmembrane helix</keyword>
<evidence type="ECO:0000313" key="5">
    <source>
        <dbReference type="Proteomes" id="UP000005237"/>
    </source>
</evidence>
<feature type="transmembrane region" description="Helical" evidence="2">
    <location>
        <begin position="189"/>
        <end position="212"/>
    </location>
</feature>
<reference evidence="4" key="2">
    <citation type="submission" date="2022-06" db="UniProtKB">
        <authorList>
            <consortium name="EnsemblMetazoa"/>
        </authorList>
    </citation>
    <scope>IDENTIFICATION</scope>
    <source>
        <strain evidence="4">DF5081</strain>
    </source>
</reference>
<feature type="transmembrane region" description="Helical" evidence="2">
    <location>
        <begin position="83"/>
        <end position="103"/>
    </location>
</feature>
<evidence type="ECO:0000256" key="1">
    <source>
        <dbReference type="ARBA" id="ARBA00004141"/>
    </source>
</evidence>
<feature type="domain" description="Major facilitator superfamily (MFS) profile" evidence="3">
    <location>
        <begin position="84"/>
        <end position="379"/>
    </location>
</feature>
<evidence type="ECO:0000313" key="4">
    <source>
        <dbReference type="EnsemblMetazoa" id="CJA11316a.1"/>
    </source>
</evidence>
<dbReference type="SUPFAM" id="SSF103473">
    <property type="entry name" value="MFS general substrate transporter"/>
    <property type="match status" value="1"/>
</dbReference>
<feature type="transmembrane region" description="Helical" evidence="2">
    <location>
        <begin position="257"/>
        <end position="278"/>
    </location>
</feature>
<name>A0A8R1HW30_CAEJA</name>
<sequence>MEKVVQDHRLHRSRDFKLLLLYYNASPHIVLKNRQKLQTLGIQDLPHLPYSPDLRSTDYHLFRSLQNRLAGQKFHDRKVVEKVIVIVIGFFCLASMYSNYIIINFTFICMKNDFSDAYVDGNGTTHSIYDYTSEEKKWIMWSVAFGTIIGTIPLNILYVKYGARYTFPIAGFISCIATAFVPWAAHFNFFILIILRFIQGFAYSADFAAIGLMCVRWAPLSETAIFVSILTSFNGIASTITNSATGLICESFLGWRYSYYFHAVAGVALFVLWAVVYVDDPQATERVSSRELDKIQRNKSEAHLDKNSKVPYVRNISKYYCVAKSSQSGALWSRREKWWSQPSHSRVTAASRTLPQQRRALCSDRFSRRSNNKQIGKSE</sequence>
<keyword evidence="5" id="KW-1185">Reference proteome</keyword>
<keyword evidence="2" id="KW-0812">Transmembrane</keyword>
<dbReference type="EnsemblMetazoa" id="CJA11316a.1">
    <property type="protein sequence ID" value="CJA11316a.1"/>
    <property type="gene ID" value="WBGene00130520"/>
</dbReference>
<dbReference type="PROSITE" id="PS50850">
    <property type="entry name" value="MFS"/>
    <property type="match status" value="1"/>
</dbReference>
<comment type="subcellular location">
    <subcellularLocation>
        <location evidence="1">Membrane</location>
        <topology evidence="1">Multi-pass membrane protein</topology>
    </subcellularLocation>
</comment>
<dbReference type="InterPro" id="IPR011701">
    <property type="entry name" value="MFS"/>
</dbReference>
<feature type="transmembrane region" description="Helical" evidence="2">
    <location>
        <begin position="165"/>
        <end position="183"/>
    </location>
</feature>
<keyword evidence="2" id="KW-0472">Membrane</keyword>
<feature type="transmembrane region" description="Helical" evidence="2">
    <location>
        <begin position="138"/>
        <end position="158"/>
    </location>
</feature>
<accession>A0A8R1HW30</accession>
<organism evidence="4 5">
    <name type="scientific">Caenorhabditis japonica</name>
    <dbReference type="NCBI Taxonomy" id="281687"/>
    <lineage>
        <taxon>Eukaryota</taxon>
        <taxon>Metazoa</taxon>
        <taxon>Ecdysozoa</taxon>
        <taxon>Nematoda</taxon>
        <taxon>Chromadorea</taxon>
        <taxon>Rhabditida</taxon>
        <taxon>Rhabditina</taxon>
        <taxon>Rhabditomorpha</taxon>
        <taxon>Rhabditoidea</taxon>
        <taxon>Rhabditidae</taxon>
        <taxon>Peloderinae</taxon>
        <taxon>Caenorhabditis</taxon>
    </lineage>
</organism>
<dbReference type="GO" id="GO:0022857">
    <property type="term" value="F:transmembrane transporter activity"/>
    <property type="evidence" value="ECO:0007669"/>
    <property type="project" value="InterPro"/>
</dbReference>
<dbReference type="Gene3D" id="3.30.420.10">
    <property type="entry name" value="Ribonuclease H-like superfamily/Ribonuclease H"/>
    <property type="match status" value="1"/>
</dbReference>
<evidence type="ECO:0000259" key="3">
    <source>
        <dbReference type="PROSITE" id="PS50850"/>
    </source>
</evidence>
<dbReference type="Pfam" id="PF07690">
    <property type="entry name" value="MFS_1"/>
    <property type="match status" value="1"/>
</dbReference>
<dbReference type="InterPro" id="IPR036259">
    <property type="entry name" value="MFS_trans_sf"/>
</dbReference>
<dbReference type="PANTHER" id="PTHR45757">
    <property type="entry name" value="PROTEIN CBG23364-RELATED"/>
    <property type="match status" value="1"/>
</dbReference>
<dbReference type="InterPro" id="IPR036397">
    <property type="entry name" value="RNaseH_sf"/>
</dbReference>
<dbReference type="Gene3D" id="1.20.1720.10">
    <property type="entry name" value="Multidrug resistance protein D"/>
    <property type="match status" value="1"/>
</dbReference>
<dbReference type="GO" id="GO:0003676">
    <property type="term" value="F:nucleic acid binding"/>
    <property type="evidence" value="ECO:0007669"/>
    <property type="project" value="InterPro"/>
</dbReference>
<dbReference type="GO" id="GO:0016020">
    <property type="term" value="C:membrane"/>
    <property type="evidence" value="ECO:0007669"/>
    <property type="project" value="UniProtKB-SubCell"/>
</dbReference>
<dbReference type="AlphaFoldDB" id="A0A8R1HW30"/>
<protein>
    <submittedName>
        <fullName evidence="4">MFS domain-containing protein</fullName>
    </submittedName>
</protein>
<feature type="transmembrane region" description="Helical" evidence="2">
    <location>
        <begin position="224"/>
        <end position="245"/>
    </location>
</feature>
<dbReference type="InterPro" id="IPR020846">
    <property type="entry name" value="MFS_dom"/>
</dbReference>